<dbReference type="InterPro" id="IPR011006">
    <property type="entry name" value="CheY-like_superfamily"/>
</dbReference>
<dbReference type="Gene3D" id="1.10.10.10">
    <property type="entry name" value="Winged helix-like DNA-binding domain superfamily/Winged helix DNA-binding domain"/>
    <property type="match status" value="1"/>
</dbReference>
<evidence type="ECO:0000256" key="7">
    <source>
        <dbReference type="PROSITE-ProRule" id="PRU01091"/>
    </source>
</evidence>
<keyword evidence="5" id="KW-0804">Transcription</keyword>
<evidence type="ECO:0000259" key="9">
    <source>
        <dbReference type="PROSITE" id="PS51755"/>
    </source>
</evidence>
<evidence type="ECO:0000256" key="3">
    <source>
        <dbReference type="ARBA" id="ARBA00023015"/>
    </source>
</evidence>
<dbReference type="AlphaFoldDB" id="A0A455T059"/>
<evidence type="ECO:0000256" key="1">
    <source>
        <dbReference type="ARBA" id="ARBA00022553"/>
    </source>
</evidence>
<dbReference type="SMART" id="SM00862">
    <property type="entry name" value="Trans_reg_C"/>
    <property type="match status" value="1"/>
</dbReference>
<dbReference type="Pfam" id="PF00486">
    <property type="entry name" value="Trans_reg_C"/>
    <property type="match status" value="1"/>
</dbReference>
<gene>
    <name evidence="10" type="ORF">KTA_15090</name>
</gene>
<dbReference type="FunFam" id="3.40.50.2300:FF:000001">
    <property type="entry name" value="DNA-binding response regulator PhoB"/>
    <property type="match status" value="1"/>
</dbReference>
<dbReference type="Pfam" id="PF00072">
    <property type="entry name" value="Response_reg"/>
    <property type="match status" value="1"/>
</dbReference>
<keyword evidence="1 6" id="KW-0597">Phosphoprotein</keyword>
<dbReference type="SMART" id="SM00448">
    <property type="entry name" value="REC"/>
    <property type="match status" value="1"/>
</dbReference>
<keyword evidence="2" id="KW-0902">Two-component regulatory system</keyword>
<dbReference type="InterPro" id="IPR001789">
    <property type="entry name" value="Sig_transdc_resp-reg_receiver"/>
</dbReference>
<dbReference type="PANTHER" id="PTHR48111">
    <property type="entry name" value="REGULATOR OF RPOS"/>
    <property type="match status" value="1"/>
</dbReference>
<dbReference type="PROSITE" id="PS50110">
    <property type="entry name" value="RESPONSE_REGULATORY"/>
    <property type="match status" value="1"/>
</dbReference>
<protein>
    <submittedName>
        <fullName evidence="10">DNA-binding response regulator</fullName>
    </submittedName>
</protein>
<dbReference type="EMBL" id="AP019377">
    <property type="protein sequence ID" value="BBH93310.1"/>
    <property type="molecule type" value="Genomic_DNA"/>
</dbReference>
<keyword evidence="3" id="KW-0805">Transcription regulation</keyword>
<evidence type="ECO:0000256" key="5">
    <source>
        <dbReference type="ARBA" id="ARBA00023163"/>
    </source>
</evidence>
<dbReference type="InterPro" id="IPR001867">
    <property type="entry name" value="OmpR/PhoB-type_DNA-bd"/>
</dbReference>
<dbReference type="GO" id="GO:0000156">
    <property type="term" value="F:phosphorelay response regulator activity"/>
    <property type="evidence" value="ECO:0007669"/>
    <property type="project" value="TreeGrafter"/>
</dbReference>
<dbReference type="Gene3D" id="6.10.250.690">
    <property type="match status" value="1"/>
</dbReference>
<dbReference type="GO" id="GO:0005829">
    <property type="term" value="C:cytosol"/>
    <property type="evidence" value="ECO:0007669"/>
    <property type="project" value="TreeGrafter"/>
</dbReference>
<feature type="DNA-binding region" description="OmpR/PhoB-type" evidence="7">
    <location>
        <begin position="138"/>
        <end position="235"/>
    </location>
</feature>
<dbReference type="PANTHER" id="PTHR48111:SF1">
    <property type="entry name" value="TWO-COMPONENT RESPONSE REGULATOR ORR33"/>
    <property type="match status" value="1"/>
</dbReference>
<evidence type="ECO:0000256" key="4">
    <source>
        <dbReference type="ARBA" id="ARBA00023125"/>
    </source>
</evidence>
<feature type="domain" description="OmpR/PhoB-type" evidence="9">
    <location>
        <begin position="138"/>
        <end position="235"/>
    </location>
</feature>
<dbReference type="PROSITE" id="PS51755">
    <property type="entry name" value="OMPR_PHOB"/>
    <property type="match status" value="1"/>
</dbReference>
<evidence type="ECO:0000256" key="2">
    <source>
        <dbReference type="ARBA" id="ARBA00023012"/>
    </source>
</evidence>
<accession>A0A455T059</accession>
<dbReference type="SUPFAM" id="SSF52172">
    <property type="entry name" value="CheY-like"/>
    <property type="match status" value="1"/>
</dbReference>
<dbReference type="FunFam" id="1.10.10.10:FF:000005">
    <property type="entry name" value="Two-component system response regulator"/>
    <property type="match status" value="1"/>
</dbReference>
<organism evidence="10">
    <name type="scientific">Thermogemmatispora argillosa</name>
    <dbReference type="NCBI Taxonomy" id="2045280"/>
    <lineage>
        <taxon>Bacteria</taxon>
        <taxon>Bacillati</taxon>
        <taxon>Chloroflexota</taxon>
        <taxon>Ktedonobacteria</taxon>
        <taxon>Thermogemmatisporales</taxon>
        <taxon>Thermogemmatisporaceae</taxon>
        <taxon>Thermogemmatispora</taxon>
    </lineage>
</organism>
<evidence type="ECO:0000313" key="10">
    <source>
        <dbReference type="EMBL" id="BBH93310.1"/>
    </source>
</evidence>
<dbReference type="InterPro" id="IPR036388">
    <property type="entry name" value="WH-like_DNA-bd_sf"/>
</dbReference>
<dbReference type="GO" id="GO:0000976">
    <property type="term" value="F:transcription cis-regulatory region binding"/>
    <property type="evidence" value="ECO:0007669"/>
    <property type="project" value="TreeGrafter"/>
</dbReference>
<keyword evidence="4 7" id="KW-0238">DNA-binding</keyword>
<dbReference type="CDD" id="cd17574">
    <property type="entry name" value="REC_OmpR"/>
    <property type="match status" value="1"/>
</dbReference>
<reference evidence="10" key="1">
    <citation type="submission" date="2018-12" db="EMBL/GenBank/DDBJ databases">
        <title>Novel natural products biosynthetic potential of the class Ktedonobacteria.</title>
        <authorList>
            <person name="Zheng Y."/>
            <person name="Saitou A."/>
            <person name="Wang C.M."/>
            <person name="Toyoda A."/>
            <person name="Minakuchi Y."/>
            <person name="Sekiguchi Y."/>
            <person name="Ueda K."/>
            <person name="Takano H."/>
            <person name="Sakai Y."/>
            <person name="Yokota A."/>
            <person name="Yabe S."/>
        </authorList>
    </citation>
    <scope>NUCLEOTIDE SEQUENCE</scope>
    <source>
        <strain evidence="10">A3-2</strain>
    </source>
</reference>
<evidence type="ECO:0000259" key="8">
    <source>
        <dbReference type="PROSITE" id="PS50110"/>
    </source>
</evidence>
<proteinExistence type="predicted"/>
<dbReference type="GO" id="GO:0006355">
    <property type="term" value="P:regulation of DNA-templated transcription"/>
    <property type="evidence" value="ECO:0007669"/>
    <property type="project" value="InterPro"/>
</dbReference>
<dbReference type="InterPro" id="IPR039420">
    <property type="entry name" value="WalR-like"/>
</dbReference>
<feature type="domain" description="Response regulatory" evidence="8">
    <location>
        <begin position="17"/>
        <end position="130"/>
    </location>
</feature>
<dbReference type="CDD" id="cd00383">
    <property type="entry name" value="trans_reg_C"/>
    <property type="match status" value="1"/>
</dbReference>
<dbReference type="Gene3D" id="3.40.50.2300">
    <property type="match status" value="1"/>
</dbReference>
<evidence type="ECO:0000256" key="6">
    <source>
        <dbReference type="PROSITE-ProRule" id="PRU00169"/>
    </source>
</evidence>
<sequence length="235" mass="26812">MLANSKEHNGNKNKQPTVLIVDDEPQIVDFLQMGFVYEGFQVLIATSGPEALRMATQHQPDIIILDIMLPGCDGLEVTRQLRRSHDIPIIMLTARDEVDDRVAGLDCGADDYLTKPFAFRELMARTRAVLRRHGNNVADILSFQDITLDRGTHTVTLRGEPIELTPREFSLLELFLMHPRQVLSRDTILSRVWGYDYVGDDNIVEVYVRHLREKLHDNPPRLLQTVRGIGYTLRG</sequence>
<feature type="modified residue" description="4-aspartylphosphate" evidence="6">
    <location>
        <position position="66"/>
    </location>
</feature>
<name>A0A455T059_9CHLR</name>
<dbReference type="GO" id="GO:0032993">
    <property type="term" value="C:protein-DNA complex"/>
    <property type="evidence" value="ECO:0007669"/>
    <property type="project" value="TreeGrafter"/>
</dbReference>